<dbReference type="Gene3D" id="3.30.413.10">
    <property type="entry name" value="Sulfite Reductase Hemoprotein, domain 1"/>
    <property type="match status" value="1"/>
</dbReference>
<feature type="region of interest" description="Disordered" evidence="7">
    <location>
        <begin position="246"/>
        <end position="269"/>
    </location>
</feature>
<dbReference type="PANTHER" id="PTHR32439:SF9">
    <property type="entry name" value="BLR3264 PROTEIN"/>
    <property type="match status" value="1"/>
</dbReference>
<dbReference type="Gene3D" id="3.90.480.10">
    <property type="entry name" value="Sulfite Reductase Hemoprotein,Domain 2"/>
    <property type="match status" value="1"/>
</dbReference>
<evidence type="ECO:0000256" key="3">
    <source>
        <dbReference type="ARBA" id="ARBA00022723"/>
    </source>
</evidence>
<feature type="compositionally biased region" description="Low complexity" evidence="7">
    <location>
        <begin position="11"/>
        <end position="25"/>
    </location>
</feature>
<dbReference type="InterPro" id="IPR036136">
    <property type="entry name" value="Nit/Sulf_reduc_fer-like_dom_sf"/>
</dbReference>
<evidence type="ECO:0000259" key="8">
    <source>
        <dbReference type="Pfam" id="PF03460"/>
    </source>
</evidence>
<keyword evidence="2" id="KW-0349">Heme</keyword>
<gene>
    <name evidence="9" type="ORF">OFY01_21570</name>
</gene>
<evidence type="ECO:0000256" key="4">
    <source>
        <dbReference type="ARBA" id="ARBA00023002"/>
    </source>
</evidence>
<comment type="caution">
    <text evidence="9">The sequence shown here is derived from an EMBL/GenBank/DDBJ whole genome shotgun (WGS) entry which is preliminary data.</text>
</comment>
<feature type="compositionally biased region" description="Pro residues" evidence="7">
    <location>
        <begin position="1"/>
        <end position="10"/>
    </location>
</feature>
<feature type="compositionally biased region" description="Pro residues" evidence="7">
    <location>
        <begin position="254"/>
        <end position="264"/>
    </location>
</feature>
<evidence type="ECO:0000313" key="9">
    <source>
        <dbReference type="EMBL" id="MCX3062305.1"/>
    </source>
</evidence>
<keyword evidence="6" id="KW-0411">Iron-sulfur</keyword>
<dbReference type="InterPro" id="IPR005117">
    <property type="entry name" value="NiRdtase/SiRdtase_haem-b_fer"/>
</dbReference>
<evidence type="ECO:0000256" key="5">
    <source>
        <dbReference type="ARBA" id="ARBA00023004"/>
    </source>
</evidence>
<evidence type="ECO:0000256" key="1">
    <source>
        <dbReference type="ARBA" id="ARBA00022485"/>
    </source>
</evidence>
<dbReference type="InterPro" id="IPR045854">
    <property type="entry name" value="NO2/SO3_Rdtase_4Fe4S_sf"/>
</dbReference>
<dbReference type="Proteomes" id="UP001163064">
    <property type="component" value="Unassembled WGS sequence"/>
</dbReference>
<dbReference type="InterPro" id="IPR051329">
    <property type="entry name" value="NIR_SIR_4Fe-4S"/>
</dbReference>
<dbReference type="Pfam" id="PF03460">
    <property type="entry name" value="NIR_SIR_ferr"/>
    <property type="match status" value="1"/>
</dbReference>
<proteinExistence type="predicted"/>
<protein>
    <submittedName>
        <fullName evidence="9">Nitrite/sulfite reductase</fullName>
    </submittedName>
</protein>
<dbReference type="EMBL" id="JAPHNL010000268">
    <property type="protein sequence ID" value="MCX3062305.1"/>
    <property type="molecule type" value="Genomic_DNA"/>
</dbReference>
<reference evidence="9" key="1">
    <citation type="submission" date="2022-10" db="EMBL/GenBank/DDBJ databases">
        <title>Streptomyces beihaiensis sp. nov., a chitin degrading actinobacterium, isolated from shrimp pond soil.</title>
        <authorList>
            <person name="Xie J."/>
            <person name="Shen N."/>
        </authorList>
    </citation>
    <scope>NUCLEOTIDE SEQUENCE</scope>
    <source>
        <strain evidence="9">GXMU-J5</strain>
    </source>
</reference>
<evidence type="ECO:0000313" key="10">
    <source>
        <dbReference type="Proteomes" id="UP001163064"/>
    </source>
</evidence>
<feature type="region of interest" description="Disordered" evidence="7">
    <location>
        <begin position="1"/>
        <end position="25"/>
    </location>
</feature>
<keyword evidence="3" id="KW-0479">Metal-binding</keyword>
<dbReference type="SUPFAM" id="SSF56014">
    <property type="entry name" value="Nitrite and sulphite reductase 4Fe-4S domain-like"/>
    <property type="match status" value="1"/>
</dbReference>
<dbReference type="PANTHER" id="PTHR32439">
    <property type="entry name" value="FERREDOXIN--NITRITE REDUCTASE, CHLOROPLASTIC"/>
    <property type="match status" value="1"/>
</dbReference>
<keyword evidence="4" id="KW-0560">Oxidoreductase</keyword>
<keyword evidence="1" id="KW-0004">4Fe-4S</keyword>
<name>A0ABT3U209_9ACTN</name>
<feature type="domain" description="Nitrite/Sulfite reductase ferredoxin-like" evidence="8">
    <location>
        <begin position="38"/>
        <end position="82"/>
    </location>
</feature>
<evidence type="ECO:0000256" key="6">
    <source>
        <dbReference type="ARBA" id="ARBA00023014"/>
    </source>
</evidence>
<dbReference type="SUPFAM" id="SSF55124">
    <property type="entry name" value="Nitrite/Sulfite reductase N-terminal domain-like"/>
    <property type="match status" value="2"/>
</dbReference>
<dbReference type="RefSeq" id="WP_266602423.1">
    <property type="nucleotide sequence ID" value="NZ_JAPHNL010000268.1"/>
</dbReference>
<keyword evidence="10" id="KW-1185">Reference proteome</keyword>
<evidence type="ECO:0000256" key="7">
    <source>
        <dbReference type="SAM" id="MobiDB-lite"/>
    </source>
</evidence>
<keyword evidence="5" id="KW-0408">Iron</keyword>
<organism evidence="9 10">
    <name type="scientific">Streptomyces beihaiensis</name>
    <dbReference type="NCBI Taxonomy" id="2984495"/>
    <lineage>
        <taxon>Bacteria</taxon>
        <taxon>Bacillati</taxon>
        <taxon>Actinomycetota</taxon>
        <taxon>Actinomycetes</taxon>
        <taxon>Kitasatosporales</taxon>
        <taxon>Streptomycetaceae</taxon>
        <taxon>Streptomyces</taxon>
    </lineage>
</organism>
<evidence type="ECO:0000256" key="2">
    <source>
        <dbReference type="ARBA" id="ARBA00022617"/>
    </source>
</evidence>
<accession>A0ABT3U209</accession>
<sequence length="405" mass="41229">MPDAPIPSAPSGPGSSGSSSGDACPGALRLHAADDGGLARIRVPGGVLTVPQARALGDAAVRHGDGVVRITSRGNVEVRGLDLTGGAAFGNALTAAGLLPSPTHERVRNILASPLAGLDGAGSADVREWLRELDRLLLAHPDAPALSAKYLFGLDDGRGDIAALGPDVLLRALGHDHAVLRLGAEPYELPVAYGDGPRAAVAATEEFLAAADADPGRAWRVGELDLGTGELTRRVACRLGVEPVPAKDAAPSATAPPEPPPPGPVTDATGTVRAWSVLAPFGAVSADAWTALVAAADGEVRLTPWRGVVVPGADREPLERAGLVTDPASPWAKVSACVGRPGCAKSLADVRAHATAAVRSGEVPHDGPPWHWSGCERRCGRPTGPHTDVVARADGTYHLTAPTTA</sequence>